<organism evidence="2 3">
    <name type="scientific">Solemya pervernicosa gill symbiont</name>
    <dbReference type="NCBI Taxonomy" id="642797"/>
    <lineage>
        <taxon>Bacteria</taxon>
        <taxon>Pseudomonadati</taxon>
        <taxon>Pseudomonadota</taxon>
        <taxon>Gammaproteobacteria</taxon>
        <taxon>sulfur-oxidizing symbionts</taxon>
    </lineage>
</organism>
<keyword evidence="1" id="KW-1133">Transmembrane helix</keyword>
<dbReference type="AlphaFoldDB" id="A0A1T2L5V1"/>
<evidence type="ECO:0000313" key="2">
    <source>
        <dbReference type="EMBL" id="OOZ40495.1"/>
    </source>
</evidence>
<comment type="caution">
    <text evidence="2">The sequence shown here is derived from an EMBL/GenBank/DDBJ whole genome shotgun (WGS) entry which is preliminary data.</text>
</comment>
<accession>A0A1T2L5V1</accession>
<name>A0A1T2L5V1_9GAMM</name>
<dbReference type="Proteomes" id="UP000191110">
    <property type="component" value="Unassembled WGS sequence"/>
</dbReference>
<evidence type="ECO:0000256" key="1">
    <source>
        <dbReference type="SAM" id="Phobius"/>
    </source>
</evidence>
<evidence type="ECO:0000313" key="3">
    <source>
        <dbReference type="Proteomes" id="UP000191110"/>
    </source>
</evidence>
<keyword evidence="1" id="KW-0472">Membrane</keyword>
<feature type="transmembrane region" description="Helical" evidence="1">
    <location>
        <begin position="57"/>
        <end position="78"/>
    </location>
</feature>
<keyword evidence="3" id="KW-1185">Reference proteome</keyword>
<dbReference type="EMBL" id="MPRL01000024">
    <property type="protein sequence ID" value="OOZ40495.1"/>
    <property type="molecule type" value="Genomic_DNA"/>
</dbReference>
<gene>
    <name evidence="2" type="ORF">BOW53_07550</name>
</gene>
<reference evidence="2 3" key="1">
    <citation type="submission" date="2016-11" db="EMBL/GenBank/DDBJ databases">
        <title>Mixed transmission modes and dynamic genome evolution in an obligate animal-bacterial symbiosis.</title>
        <authorList>
            <person name="Russell S.L."/>
            <person name="Corbett-Detig R.B."/>
            <person name="Cavanaugh C.M."/>
        </authorList>
    </citation>
    <scope>NUCLEOTIDE SEQUENCE [LARGE SCALE GENOMIC DNA]</scope>
    <source>
        <strain evidence="2">Sveles-Q1</strain>
    </source>
</reference>
<protein>
    <submittedName>
        <fullName evidence="2">Uncharacterized protein</fullName>
    </submittedName>
</protein>
<proteinExistence type="predicted"/>
<keyword evidence="1" id="KW-0812">Transmembrane</keyword>
<sequence>MVVIVSKLTRVSNNHFTIMGLIIMKLLLPLLALMMTAPAHALSIVSLHGGMVAPMATAPVDTAVIVTSLSLLAGVMIFRMMRRNKIK</sequence>